<keyword evidence="1" id="KW-0812">Transmembrane</keyword>
<sequence>MLEIHGKTVLVYCNEVAILNVELLLVECLSHCFPYRTRIPAWFSSSFEEWRVHVWPMTKSQIRMQLTVHRCCSSCQIRGSSSRALNLCCLHFFFCLIAAIPTLFLFFNSFFFTFFYCSFLFPRLSTETDSVPFLRLAVRHTTLRMFLQVKSCVCEIIQVHLFQPRSSFLRCLRELRF</sequence>
<feature type="transmembrane region" description="Helical" evidence="1">
    <location>
        <begin position="90"/>
        <end position="116"/>
    </location>
</feature>
<dbReference type="AlphaFoldDB" id="A0A1X2GBL2"/>
<keyword evidence="3" id="KW-1185">Reference proteome</keyword>
<protein>
    <submittedName>
        <fullName evidence="2">Uncharacterized protein</fullName>
    </submittedName>
</protein>
<evidence type="ECO:0000313" key="3">
    <source>
        <dbReference type="Proteomes" id="UP000242146"/>
    </source>
</evidence>
<dbReference type="Proteomes" id="UP000242146">
    <property type="component" value="Unassembled WGS sequence"/>
</dbReference>
<keyword evidence="1" id="KW-0472">Membrane</keyword>
<proteinExistence type="predicted"/>
<comment type="caution">
    <text evidence="2">The sequence shown here is derived from an EMBL/GenBank/DDBJ whole genome shotgun (WGS) entry which is preliminary data.</text>
</comment>
<gene>
    <name evidence="2" type="ORF">DM01DRAFT_1103494</name>
</gene>
<evidence type="ECO:0000313" key="2">
    <source>
        <dbReference type="EMBL" id="ORX49926.1"/>
    </source>
</evidence>
<keyword evidence="1" id="KW-1133">Transmembrane helix</keyword>
<evidence type="ECO:0000256" key="1">
    <source>
        <dbReference type="SAM" id="Phobius"/>
    </source>
</evidence>
<organism evidence="2 3">
    <name type="scientific">Hesseltinella vesiculosa</name>
    <dbReference type="NCBI Taxonomy" id="101127"/>
    <lineage>
        <taxon>Eukaryota</taxon>
        <taxon>Fungi</taxon>
        <taxon>Fungi incertae sedis</taxon>
        <taxon>Mucoromycota</taxon>
        <taxon>Mucoromycotina</taxon>
        <taxon>Mucoromycetes</taxon>
        <taxon>Mucorales</taxon>
        <taxon>Cunninghamellaceae</taxon>
        <taxon>Hesseltinella</taxon>
    </lineage>
</organism>
<dbReference type="EMBL" id="MCGT01000025">
    <property type="protein sequence ID" value="ORX49926.1"/>
    <property type="molecule type" value="Genomic_DNA"/>
</dbReference>
<accession>A0A1X2GBL2</accession>
<reference evidence="2 3" key="1">
    <citation type="submission" date="2016-07" db="EMBL/GenBank/DDBJ databases">
        <title>Pervasive Adenine N6-methylation of Active Genes in Fungi.</title>
        <authorList>
            <consortium name="DOE Joint Genome Institute"/>
            <person name="Mondo S.J."/>
            <person name="Dannebaum R.O."/>
            <person name="Kuo R.C."/>
            <person name="Labutti K."/>
            <person name="Haridas S."/>
            <person name="Kuo A."/>
            <person name="Salamov A."/>
            <person name="Ahrendt S.R."/>
            <person name="Lipzen A."/>
            <person name="Sullivan W."/>
            <person name="Andreopoulos W.B."/>
            <person name="Clum A."/>
            <person name="Lindquist E."/>
            <person name="Daum C."/>
            <person name="Ramamoorthy G.K."/>
            <person name="Gryganskyi A."/>
            <person name="Culley D."/>
            <person name="Magnuson J.K."/>
            <person name="James T.Y."/>
            <person name="O'Malley M.A."/>
            <person name="Stajich J.E."/>
            <person name="Spatafora J.W."/>
            <person name="Visel A."/>
            <person name="Grigoriev I.V."/>
        </authorList>
    </citation>
    <scope>NUCLEOTIDE SEQUENCE [LARGE SCALE GENOMIC DNA]</scope>
    <source>
        <strain evidence="2 3">NRRL 3301</strain>
    </source>
</reference>
<name>A0A1X2GBL2_9FUNG</name>